<dbReference type="Gene3D" id="2.130.10.10">
    <property type="entry name" value="YVTN repeat-like/Quinoprotein amine dehydrogenase"/>
    <property type="match status" value="5"/>
</dbReference>
<gene>
    <name evidence="5" type="ORF">GBK04_13285</name>
</gene>
<feature type="domain" description="Sortilin N-terminal" evidence="4">
    <location>
        <begin position="155"/>
        <end position="283"/>
    </location>
</feature>
<dbReference type="PANTHER" id="PTHR12106">
    <property type="entry name" value="SORTILIN RELATED"/>
    <property type="match status" value="1"/>
</dbReference>
<name>A0A7C9BAQ1_9BACT</name>
<evidence type="ECO:0000256" key="1">
    <source>
        <dbReference type="ARBA" id="ARBA00022737"/>
    </source>
</evidence>
<feature type="chain" id="PRO_5029005831" evidence="3">
    <location>
        <begin position="22"/>
        <end position="1011"/>
    </location>
</feature>
<feature type="region of interest" description="Disordered" evidence="2">
    <location>
        <begin position="975"/>
        <end position="1011"/>
    </location>
</feature>
<dbReference type="EMBL" id="WHLY01000002">
    <property type="protein sequence ID" value="MPR34302.1"/>
    <property type="molecule type" value="Genomic_DNA"/>
</dbReference>
<evidence type="ECO:0000259" key="4">
    <source>
        <dbReference type="Pfam" id="PF15902"/>
    </source>
</evidence>
<dbReference type="InterPro" id="IPR050310">
    <property type="entry name" value="VPS10-sortilin"/>
</dbReference>
<dbReference type="PANTHER" id="PTHR12106:SF27">
    <property type="entry name" value="SORTILIN-RELATED RECEPTOR"/>
    <property type="match status" value="1"/>
</dbReference>
<dbReference type="RefSeq" id="WP_152760395.1">
    <property type="nucleotide sequence ID" value="NZ_WHLY01000002.1"/>
</dbReference>
<feature type="signal peptide" evidence="3">
    <location>
        <begin position="1"/>
        <end position="21"/>
    </location>
</feature>
<dbReference type="Proteomes" id="UP000479293">
    <property type="component" value="Unassembled WGS sequence"/>
</dbReference>
<reference evidence="5 6" key="1">
    <citation type="submission" date="2019-10" db="EMBL/GenBank/DDBJ databases">
        <title>Draft Genome Sequence of Cytophagaceae sp. SJW1-29.</title>
        <authorList>
            <person name="Choi A."/>
        </authorList>
    </citation>
    <scope>NUCLEOTIDE SEQUENCE [LARGE SCALE GENOMIC DNA]</scope>
    <source>
        <strain evidence="5 6">SJW1-29</strain>
    </source>
</reference>
<dbReference type="GO" id="GO:0016787">
    <property type="term" value="F:hydrolase activity"/>
    <property type="evidence" value="ECO:0007669"/>
    <property type="project" value="UniProtKB-KW"/>
</dbReference>
<keyword evidence="1" id="KW-0677">Repeat</keyword>
<dbReference type="Pfam" id="PF15902">
    <property type="entry name" value="Sortilin-Vps10"/>
    <property type="match status" value="1"/>
</dbReference>
<dbReference type="SUPFAM" id="SSF50939">
    <property type="entry name" value="Sialidases"/>
    <property type="match status" value="3"/>
</dbReference>
<evidence type="ECO:0000313" key="5">
    <source>
        <dbReference type="EMBL" id="MPR34302.1"/>
    </source>
</evidence>
<proteinExistence type="predicted"/>
<dbReference type="InterPro" id="IPR015943">
    <property type="entry name" value="WD40/YVTN_repeat-like_dom_sf"/>
</dbReference>
<organism evidence="5 6">
    <name type="scientific">Salmonirosea aquatica</name>
    <dbReference type="NCBI Taxonomy" id="2654236"/>
    <lineage>
        <taxon>Bacteria</taxon>
        <taxon>Pseudomonadati</taxon>
        <taxon>Bacteroidota</taxon>
        <taxon>Cytophagia</taxon>
        <taxon>Cytophagales</taxon>
        <taxon>Spirosomataceae</taxon>
        <taxon>Salmonirosea</taxon>
    </lineage>
</organism>
<keyword evidence="5" id="KW-0378">Hydrolase</keyword>
<evidence type="ECO:0000313" key="6">
    <source>
        <dbReference type="Proteomes" id="UP000479293"/>
    </source>
</evidence>
<accession>A0A7C9BAQ1</accession>
<comment type="caution">
    <text evidence="5">The sequence shown here is derived from an EMBL/GenBank/DDBJ whole genome shotgun (WGS) entry which is preliminary data.</text>
</comment>
<dbReference type="AlphaFoldDB" id="A0A7C9BAQ1"/>
<keyword evidence="3" id="KW-0732">Signal</keyword>
<evidence type="ECO:0000256" key="2">
    <source>
        <dbReference type="SAM" id="MobiDB-lite"/>
    </source>
</evidence>
<evidence type="ECO:0000256" key="3">
    <source>
        <dbReference type="SAM" id="SignalP"/>
    </source>
</evidence>
<dbReference type="InterPro" id="IPR036278">
    <property type="entry name" value="Sialidase_sf"/>
</dbReference>
<keyword evidence="6" id="KW-1185">Reference proteome</keyword>
<dbReference type="CDD" id="cd15482">
    <property type="entry name" value="Sialidase_non-viral"/>
    <property type="match status" value="2"/>
</dbReference>
<protein>
    <submittedName>
        <fullName evidence="5">Glycosyl hydrolase</fullName>
    </submittedName>
</protein>
<sequence length="1011" mass="112503">MKKILCYTLLLFVGIPLGTFAQKKKKGTSITPTEASIEPTSAAARTAGYQQREKLAAASLVNNVKFRAIGPTDMSGRVVDLDVNDANPTQFFVAYASGGLWKTENNGMSFTPLFDHESTMTIGDMAVDWKTNGQTIWVGTGENNSSRSSYAGDGVYKSTNGGKTWQHMGLEDTHHIGQVILHPTDPNTVWVAAVGHLYSPNSERGVYKTTDGGKTWTKTLFIDNNTGAIDLDIHPTNPNVLFASMWYKERSAWNFVEGGKTSGIYQSTDGGSTWQLLSTPASGLPQGEGVGRIGLTVYPRDPNIMYAFVDNQDKRKPEDKKEEEGLTVKQLKDMKVEDFMKLSDLVINEFLDKSNFPTKNSAAQLKKDLGSGKLQVKDIYDFVGGANDDVISAAVKGAEIYRTDDGGKSWQKTHDEPLDLVYTYGYYFGQIFVAPSDPKVLVTFGVPILLSEDGGKSWKSVDKENVHSDHHALWINPNNPDHMINGNDGGVNVTYDRGKHWSHLNSEPLGQFYAIAVDMEKPYNVYGGLQDNGVWTGTSKPRENAPLPEWKSIMGGDGMQVQVDWRDNNTVYTGFQFGTYFRLDKNKSGFGSMKRLAMPREIGDPKLRFNWQAPIHLSRHNQDIVYFGSNKFHRSLDKGETFETLSDDLTKGGKEGDVPFGTLATIDESPKRFGLIYAGSDDGLVWVSKDAGYTWTKISDALPQNLWVSRVTASAHDEGTVYVSLNGYRNDNFQPYLYASTDYGQTWKTIGTDLPAEPINVVKEDPVNANILYVGTDHGVYISLDKGTSFMRMSGGLPAVAVHDLLVHPRDKELVVGTHGRSIYVADVSLVQQLADSLRQKPVYAFNLDPITYNERWGRIRKYEEPEPLKNEIPFYTKAAGKSTIEIQTDKGLTLATLTDTSEAGLNYITWNQTVKADSKAGYEQYLNETKKKEEKEIKLEVAEDKNLYIQPGKYKVVIMTADGTKTEKPFTVKAPEKRPSRRGIVTQSIPSTPGEWEEYREEELGMEEVK</sequence>
<dbReference type="InterPro" id="IPR031778">
    <property type="entry name" value="Sortilin_N"/>
</dbReference>
<feature type="compositionally biased region" description="Acidic residues" evidence="2">
    <location>
        <begin position="996"/>
        <end position="1011"/>
    </location>
</feature>